<gene>
    <name evidence="2" type="ORF">GCM10009539_12800</name>
</gene>
<keyword evidence="1" id="KW-0472">Membrane</keyword>
<organism evidence="2 3">
    <name type="scientific">Cryptosporangium japonicum</name>
    <dbReference type="NCBI Taxonomy" id="80872"/>
    <lineage>
        <taxon>Bacteria</taxon>
        <taxon>Bacillati</taxon>
        <taxon>Actinomycetota</taxon>
        <taxon>Actinomycetes</taxon>
        <taxon>Cryptosporangiales</taxon>
        <taxon>Cryptosporangiaceae</taxon>
        <taxon>Cryptosporangium</taxon>
    </lineage>
</organism>
<dbReference type="RefSeq" id="WP_344647785.1">
    <property type="nucleotide sequence ID" value="NZ_BAAAGX010000006.1"/>
</dbReference>
<keyword evidence="1" id="KW-1133">Transmembrane helix</keyword>
<name>A0ABN0TS61_9ACTN</name>
<feature type="transmembrane region" description="Helical" evidence="1">
    <location>
        <begin position="235"/>
        <end position="256"/>
    </location>
</feature>
<sequence length="260" mass="27501">MSAETVPTGIRIARLWLAGRGLAEVPPTPGLAARLTVRRRARVAAAVALAVFLVAVALVNVAQLPSDATDDELGAGRLVALLGLVALVLALVLTLSLLDRWVWRVDQRAAAALARRAAHPVRPDWRSVLGRARAAFLVTTFAAATVLAIANLVVRDSTARYAAIIQVVGLCGLAVGTALQLRHVLTRPVVADDENSLTVDHLMRVEDAREVAVPTAVWSLPVVSVFATGLDSWNYAWLAFIVLSVVALVAITVATARGAR</sequence>
<feature type="transmembrane region" description="Helical" evidence="1">
    <location>
        <begin position="74"/>
        <end position="98"/>
    </location>
</feature>
<dbReference type="EMBL" id="BAAAGX010000006">
    <property type="protein sequence ID" value="GAA0228834.1"/>
    <property type="molecule type" value="Genomic_DNA"/>
</dbReference>
<evidence type="ECO:0000256" key="1">
    <source>
        <dbReference type="SAM" id="Phobius"/>
    </source>
</evidence>
<keyword evidence="1" id="KW-0812">Transmembrane</keyword>
<dbReference type="Proteomes" id="UP001500967">
    <property type="component" value="Unassembled WGS sequence"/>
</dbReference>
<feature type="transmembrane region" description="Helical" evidence="1">
    <location>
        <begin position="160"/>
        <end position="179"/>
    </location>
</feature>
<comment type="caution">
    <text evidence="2">The sequence shown here is derived from an EMBL/GenBank/DDBJ whole genome shotgun (WGS) entry which is preliminary data.</text>
</comment>
<proteinExistence type="predicted"/>
<accession>A0ABN0TS61</accession>
<keyword evidence="3" id="KW-1185">Reference proteome</keyword>
<feature type="transmembrane region" description="Helical" evidence="1">
    <location>
        <begin position="211"/>
        <end position="229"/>
    </location>
</feature>
<feature type="transmembrane region" description="Helical" evidence="1">
    <location>
        <begin position="43"/>
        <end position="62"/>
    </location>
</feature>
<evidence type="ECO:0000313" key="3">
    <source>
        <dbReference type="Proteomes" id="UP001500967"/>
    </source>
</evidence>
<reference evidence="2 3" key="1">
    <citation type="journal article" date="2019" name="Int. J. Syst. Evol. Microbiol.">
        <title>The Global Catalogue of Microorganisms (GCM) 10K type strain sequencing project: providing services to taxonomists for standard genome sequencing and annotation.</title>
        <authorList>
            <consortium name="The Broad Institute Genomics Platform"/>
            <consortium name="The Broad Institute Genome Sequencing Center for Infectious Disease"/>
            <person name="Wu L."/>
            <person name="Ma J."/>
        </authorList>
    </citation>
    <scope>NUCLEOTIDE SEQUENCE [LARGE SCALE GENOMIC DNA]</scope>
    <source>
        <strain evidence="2 3">JCM 10425</strain>
    </source>
</reference>
<protein>
    <submittedName>
        <fullName evidence="2">Uncharacterized protein</fullName>
    </submittedName>
</protein>
<feature type="transmembrane region" description="Helical" evidence="1">
    <location>
        <begin position="134"/>
        <end position="154"/>
    </location>
</feature>
<evidence type="ECO:0000313" key="2">
    <source>
        <dbReference type="EMBL" id="GAA0228834.1"/>
    </source>
</evidence>